<dbReference type="AlphaFoldDB" id="A0AAV4URI1"/>
<proteinExistence type="predicted"/>
<keyword evidence="2" id="KW-1185">Reference proteome</keyword>
<protein>
    <submittedName>
        <fullName evidence="1">Uncharacterized protein</fullName>
    </submittedName>
</protein>
<comment type="caution">
    <text evidence="1">The sequence shown here is derived from an EMBL/GenBank/DDBJ whole genome shotgun (WGS) entry which is preliminary data.</text>
</comment>
<evidence type="ECO:0000313" key="1">
    <source>
        <dbReference type="EMBL" id="GIY60372.1"/>
    </source>
</evidence>
<name>A0AAV4URI1_CAEEX</name>
<reference evidence="1 2" key="1">
    <citation type="submission" date="2021-06" db="EMBL/GenBank/DDBJ databases">
        <title>Caerostris extrusa draft genome.</title>
        <authorList>
            <person name="Kono N."/>
            <person name="Arakawa K."/>
        </authorList>
    </citation>
    <scope>NUCLEOTIDE SEQUENCE [LARGE SCALE GENOMIC DNA]</scope>
</reference>
<dbReference type="Proteomes" id="UP001054945">
    <property type="component" value="Unassembled WGS sequence"/>
</dbReference>
<evidence type="ECO:0000313" key="2">
    <source>
        <dbReference type="Proteomes" id="UP001054945"/>
    </source>
</evidence>
<dbReference type="EMBL" id="BPLR01013320">
    <property type="protein sequence ID" value="GIY60372.1"/>
    <property type="molecule type" value="Genomic_DNA"/>
</dbReference>
<accession>A0AAV4URI1</accession>
<organism evidence="1 2">
    <name type="scientific">Caerostris extrusa</name>
    <name type="common">Bark spider</name>
    <name type="synonym">Caerostris bankana</name>
    <dbReference type="NCBI Taxonomy" id="172846"/>
    <lineage>
        <taxon>Eukaryota</taxon>
        <taxon>Metazoa</taxon>
        <taxon>Ecdysozoa</taxon>
        <taxon>Arthropoda</taxon>
        <taxon>Chelicerata</taxon>
        <taxon>Arachnida</taxon>
        <taxon>Araneae</taxon>
        <taxon>Araneomorphae</taxon>
        <taxon>Entelegynae</taxon>
        <taxon>Araneoidea</taxon>
        <taxon>Araneidae</taxon>
        <taxon>Caerostris</taxon>
    </lineage>
</organism>
<sequence>MDWKHGTRITNSKTRNLKNRTLKKDFKYKWGDMEHSLWPSTDFSKCKELEMDWETRHLFGILISFGIQYFCKVS</sequence>
<gene>
    <name evidence="1" type="ORF">CEXT_625491</name>
</gene>